<reference evidence="1 2" key="1">
    <citation type="journal article" date="2021" name="bioRxiv">
        <title>Chromosome-scale and haplotype-resolved genome assembly of a tetraploid potato cultivar.</title>
        <authorList>
            <person name="Sun H."/>
            <person name="Jiao W.-B."/>
            <person name="Krause K."/>
            <person name="Campoy J.A."/>
            <person name="Goel M."/>
            <person name="Folz-Donahue K."/>
            <person name="Kukat C."/>
            <person name="Huettel B."/>
            <person name="Schneeberger K."/>
        </authorList>
    </citation>
    <scope>NUCLEOTIDE SEQUENCE [LARGE SCALE GENOMIC DNA]</scope>
    <source>
        <strain evidence="1">SolTubOtavaFocal</strain>
        <tissue evidence="1">Leaves</tissue>
    </source>
</reference>
<comment type="caution">
    <text evidence="1">The sequence shown here is derived from an EMBL/GenBank/DDBJ whole genome shotgun (WGS) entry which is preliminary data.</text>
</comment>
<dbReference type="Proteomes" id="UP000826656">
    <property type="component" value="Unassembled WGS sequence"/>
</dbReference>
<proteinExistence type="predicted"/>
<protein>
    <submittedName>
        <fullName evidence="1">Uncharacterized protein</fullName>
    </submittedName>
</protein>
<evidence type="ECO:0000313" key="1">
    <source>
        <dbReference type="EMBL" id="KAH0757927.1"/>
    </source>
</evidence>
<dbReference type="EMBL" id="JAIVGD010000015">
    <property type="protein sequence ID" value="KAH0757927.1"/>
    <property type="molecule type" value="Genomic_DNA"/>
</dbReference>
<gene>
    <name evidence="1" type="ORF">KY290_021420</name>
</gene>
<sequence>MDNWTKLGALYFIEPQGLDEEVKVKEMIQNAEWNIPRLRQIISEDMVEYIVVNINPVMEGVDKAWWMGNSHGINIEGLHLQQLITTWWEWPAKHKLKQILNAMPAIIMWKLWKRRNARRHGRAVSYEQMRSQCQQTVQMLLKVRYPWIKGGNQNWK</sequence>
<name>A0ABQ7V3I8_SOLTU</name>
<keyword evidence="2" id="KW-1185">Reference proteome</keyword>
<accession>A0ABQ7V3I8</accession>
<organism evidence="1 2">
    <name type="scientific">Solanum tuberosum</name>
    <name type="common">Potato</name>
    <dbReference type="NCBI Taxonomy" id="4113"/>
    <lineage>
        <taxon>Eukaryota</taxon>
        <taxon>Viridiplantae</taxon>
        <taxon>Streptophyta</taxon>
        <taxon>Embryophyta</taxon>
        <taxon>Tracheophyta</taxon>
        <taxon>Spermatophyta</taxon>
        <taxon>Magnoliopsida</taxon>
        <taxon>eudicotyledons</taxon>
        <taxon>Gunneridae</taxon>
        <taxon>Pentapetalae</taxon>
        <taxon>asterids</taxon>
        <taxon>lamiids</taxon>
        <taxon>Solanales</taxon>
        <taxon>Solanaceae</taxon>
        <taxon>Solanoideae</taxon>
        <taxon>Solaneae</taxon>
        <taxon>Solanum</taxon>
    </lineage>
</organism>
<evidence type="ECO:0000313" key="2">
    <source>
        <dbReference type="Proteomes" id="UP000826656"/>
    </source>
</evidence>